<dbReference type="AlphaFoldDB" id="A0A9P4UV07"/>
<organism evidence="2 3">
    <name type="scientific">Polychaeton citri CBS 116435</name>
    <dbReference type="NCBI Taxonomy" id="1314669"/>
    <lineage>
        <taxon>Eukaryota</taxon>
        <taxon>Fungi</taxon>
        <taxon>Dikarya</taxon>
        <taxon>Ascomycota</taxon>
        <taxon>Pezizomycotina</taxon>
        <taxon>Dothideomycetes</taxon>
        <taxon>Dothideomycetidae</taxon>
        <taxon>Capnodiales</taxon>
        <taxon>Capnodiaceae</taxon>
        <taxon>Polychaeton</taxon>
    </lineage>
</organism>
<evidence type="ECO:0000256" key="1">
    <source>
        <dbReference type="SAM" id="MobiDB-lite"/>
    </source>
</evidence>
<dbReference type="Proteomes" id="UP000799441">
    <property type="component" value="Unassembled WGS sequence"/>
</dbReference>
<protein>
    <submittedName>
        <fullName evidence="2">Uncharacterized protein</fullName>
    </submittedName>
</protein>
<accession>A0A9P4UV07</accession>
<feature type="region of interest" description="Disordered" evidence="1">
    <location>
        <begin position="188"/>
        <end position="319"/>
    </location>
</feature>
<reference evidence="2" key="1">
    <citation type="journal article" date="2020" name="Stud. Mycol.">
        <title>101 Dothideomycetes genomes: a test case for predicting lifestyles and emergence of pathogens.</title>
        <authorList>
            <person name="Haridas S."/>
            <person name="Albert R."/>
            <person name="Binder M."/>
            <person name="Bloem J."/>
            <person name="Labutti K."/>
            <person name="Salamov A."/>
            <person name="Andreopoulos B."/>
            <person name="Baker S."/>
            <person name="Barry K."/>
            <person name="Bills G."/>
            <person name="Bluhm B."/>
            <person name="Cannon C."/>
            <person name="Castanera R."/>
            <person name="Culley D."/>
            <person name="Daum C."/>
            <person name="Ezra D."/>
            <person name="Gonzalez J."/>
            <person name="Henrissat B."/>
            <person name="Kuo A."/>
            <person name="Liang C."/>
            <person name="Lipzen A."/>
            <person name="Lutzoni F."/>
            <person name="Magnuson J."/>
            <person name="Mondo S."/>
            <person name="Nolan M."/>
            <person name="Ohm R."/>
            <person name="Pangilinan J."/>
            <person name="Park H.-J."/>
            <person name="Ramirez L."/>
            <person name="Alfaro M."/>
            <person name="Sun H."/>
            <person name="Tritt A."/>
            <person name="Yoshinaga Y."/>
            <person name="Zwiers L.-H."/>
            <person name="Turgeon B."/>
            <person name="Goodwin S."/>
            <person name="Spatafora J."/>
            <person name="Crous P."/>
            <person name="Grigoriev I."/>
        </authorList>
    </citation>
    <scope>NUCLEOTIDE SEQUENCE</scope>
    <source>
        <strain evidence="2">CBS 116435</strain>
    </source>
</reference>
<comment type="caution">
    <text evidence="2">The sequence shown here is derived from an EMBL/GenBank/DDBJ whole genome shotgun (WGS) entry which is preliminary data.</text>
</comment>
<gene>
    <name evidence="2" type="ORF">K431DRAFT_299372</name>
</gene>
<evidence type="ECO:0000313" key="3">
    <source>
        <dbReference type="Proteomes" id="UP000799441"/>
    </source>
</evidence>
<feature type="compositionally biased region" description="Low complexity" evidence="1">
    <location>
        <begin position="240"/>
        <end position="255"/>
    </location>
</feature>
<name>A0A9P4UV07_9PEZI</name>
<feature type="compositionally biased region" description="Polar residues" evidence="1">
    <location>
        <begin position="271"/>
        <end position="281"/>
    </location>
</feature>
<evidence type="ECO:0000313" key="2">
    <source>
        <dbReference type="EMBL" id="KAF2726283.1"/>
    </source>
</evidence>
<feature type="compositionally biased region" description="Basic and acidic residues" evidence="1">
    <location>
        <begin position="197"/>
        <end position="212"/>
    </location>
</feature>
<keyword evidence="3" id="KW-1185">Reference proteome</keyword>
<proteinExistence type="predicted"/>
<dbReference type="OrthoDB" id="3864178at2759"/>
<sequence length="319" mass="35793">MSDLTTDNAVKFRSTSTSEVLKDATADSIKMPTLFVDEEDNDEDAAANSRPRCRIHESSGSEAATVCFQDSHKFHIYHHHLKCGHDIVTGKPEACGSNCKLATMNSSKPPGGRFECPARNCARHAAKRNRVFVNWGLKAKHGRFCVLSHVYSRDEQADEERRKEKAEAAELKRDMAKGMARHRAYCTGNRSRGFFGPDKRSESPTSDEESRKTFRYRSPPSNRHRVTHFVARASSPDLPPSRSTAPSSAAFAAYRSPEDPEMGVELKRYDSTQSQDSSMKQENQDDVQEIKEEQVSPPVTPRTAILYRELFEDPSPPSP</sequence>
<dbReference type="EMBL" id="MU003765">
    <property type="protein sequence ID" value="KAF2726283.1"/>
    <property type="molecule type" value="Genomic_DNA"/>
</dbReference>